<name>A0A1F7YI21_9BACT</name>
<dbReference type="EMBL" id="MGGL01000008">
    <property type="protein sequence ID" value="OGM26977.1"/>
    <property type="molecule type" value="Genomic_DNA"/>
</dbReference>
<accession>A0A1F7YI21</accession>
<comment type="caution">
    <text evidence="1">The sequence shown here is derived from an EMBL/GenBank/DDBJ whole genome shotgun (WGS) entry which is preliminary data.</text>
</comment>
<organism evidence="1 2">
    <name type="scientific">Candidatus Woesebacteria bacterium RIFCSPHIGHO2_01_FULL_40_22</name>
    <dbReference type="NCBI Taxonomy" id="1802499"/>
    <lineage>
        <taxon>Bacteria</taxon>
        <taxon>Candidatus Woeseibacteriota</taxon>
    </lineage>
</organism>
<reference evidence="1 2" key="1">
    <citation type="journal article" date="2016" name="Nat. Commun.">
        <title>Thousands of microbial genomes shed light on interconnected biogeochemical processes in an aquifer system.</title>
        <authorList>
            <person name="Anantharaman K."/>
            <person name="Brown C.T."/>
            <person name="Hug L.A."/>
            <person name="Sharon I."/>
            <person name="Castelle C.J."/>
            <person name="Probst A.J."/>
            <person name="Thomas B.C."/>
            <person name="Singh A."/>
            <person name="Wilkins M.J."/>
            <person name="Karaoz U."/>
            <person name="Brodie E.L."/>
            <person name="Williams K.H."/>
            <person name="Hubbard S.S."/>
            <person name="Banfield J.F."/>
        </authorList>
    </citation>
    <scope>NUCLEOTIDE SEQUENCE [LARGE SCALE GENOMIC DNA]</scope>
</reference>
<protein>
    <submittedName>
        <fullName evidence="1">Uncharacterized protein</fullName>
    </submittedName>
</protein>
<proteinExistence type="predicted"/>
<dbReference type="AlphaFoldDB" id="A0A1F7YI21"/>
<sequence length="72" mass="8417">MLSILVIMVDREEIRLIASKITLSRFTTDVLFDPMNFVRRAQIRNLSERVKEMELRISKIVPNSKQEATTSH</sequence>
<gene>
    <name evidence="1" type="ORF">A2628_06055</name>
</gene>
<evidence type="ECO:0000313" key="1">
    <source>
        <dbReference type="EMBL" id="OGM26977.1"/>
    </source>
</evidence>
<evidence type="ECO:0000313" key="2">
    <source>
        <dbReference type="Proteomes" id="UP000179221"/>
    </source>
</evidence>
<dbReference type="Proteomes" id="UP000179221">
    <property type="component" value="Unassembled WGS sequence"/>
</dbReference>